<reference evidence="2 3" key="1">
    <citation type="submission" date="2023-02" db="EMBL/GenBank/DDBJ databases">
        <title>Oceanobacillus kimchii IFOP_LL358 isolated form Alexandrium catenella lab strain.</title>
        <authorList>
            <person name="Gajardo G."/>
            <person name="Ueki S."/>
            <person name="Maruyama F."/>
        </authorList>
    </citation>
    <scope>NUCLEOTIDE SEQUENCE [LARGE SCALE GENOMIC DNA]</scope>
    <source>
        <strain evidence="2 3">IFOP_LL358</strain>
    </source>
</reference>
<accession>A0ABQ5TSX9</accession>
<evidence type="ECO:0000313" key="2">
    <source>
        <dbReference type="EMBL" id="GLO68172.1"/>
    </source>
</evidence>
<comment type="caution">
    <text evidence="2">The sequence shown here is derived from an EMBL/GenBank/DDBJ whole genome shotgun (WGS) entry which is preliminary data.</text>
</comment>
<dbReference type="Proteomes" id="UP001275436">
    <property type="component" value="Unassembled WGS sequence"/>
</dbReference>
<proteinExistence type="predicted"/>
<keyword evidence="1" id="KW-1133">Transmembrane helix</keyword>
<name>A0ABQ5TSX9_9BACI</name>
<keyword evidence="1" id="KW-0812">Transmembrane</keyword>
<sequence length="73" mass="8098">MESYVDPTPYTYPSYCRCIVTLESPETGVNILAILKEVSLVIVGILIVFGISILLKYLTNSPIDWPDTVFKSG</sequence>
<feature type="transmembrane region" description="Helical" evidence="1">
    <location>
        <begin position="31"/>
        <end position="55"/>
    </location>
</feature>
<organism evidence="2 3">
    <name type="scientific">Oceanobacillus kimchii</name>
    <dbReference type="NCBI Taxonomy" id="746691"/>
    <lineage>
        <taxon>Bacteria</taxon>
        <taxon>Bacillati</taxon>
        <taxon>Bacillota</taxon>
        <taxon>Bacilli</taxon>
        <taxon>Bacillales</taxon>
        <taxon>Bacillaceae</taxon>
        <taxon>Oceanobacillus</taxon>
    </lineage>
</organism>
<protein>
    <submittedName>
        <fullName evidence="2">Uncharacterized protein</fullName>
    </submittedName>
</protein>
<evidence type="ECO:0000256" key="1">
    <source>
        <dbReference type="SAM" id="Phobius"/>
    </source>
</evidence>
<keyword evidence="1" id="KW-0472">Membrane</keyword>
<gene>
    <name evidence="2" type="ORF">MACH08_39560</name>
</gene>
<evidence type="ECO:0000313" key="3">
    <source>
        <dbReference type="Proteomes" id="UP001275436"/>
    </source>
</evidence>
<dbReference type="RefSeq" id="WP_139136313.1">
    <property type="nucleotide sequence ID" value="NZ_LT727778.1"/>
</dbReference>
<dbReference type="EMBL" id="BSKO01000001">
    <property type="protein sequence ID" value="GLO68172.1"/>
    <property type="molecule type" value="Genomic_DNA"/>
</dbReference>
<keyword evidence="3" id="KW-1185">Reference proteome</keyword>